<gene>
    <name evidence="3" type="ORF">H4W34_003290</name>
</gene>
<dbReference type="SUPFAM" id="SSF52402">
    <property type="entry name" value="Adenine nucleotide alpha hydrolases-like"/>
    <property type="match status" value="1"/>
</dbReference>
<dbReference type="Gene3D" id="3.40.50.620">
    <property type="entry name" value="HUPs"/>
    <property type="match status" value="1"/>
</dbReference>
<protein>
    <submittedName>
        <fullName evidence="3">Nucleotide-binding universal stress UspA family protein</fullName>
    </submittedName>
</protein>
<organism evidence="3 4">
    <name type="scientific">Actinomadura algeriensis</name>
    <dbReference type="NCBI Taxonomy" id="1679523"/>
    <lineage>
        <taxon>Bacteria</taxon>
        <taxon>Bacillati</taxon>
        <taxon>Actinomycetota</taxon>
        <taxon>Actinomycetes</taxon>
        <taxon>Streptosporangiales</taxon>
        <taxon>Thermomonosporaceae</taxon>
        <taxon>Actinomadura</taxon>
    </lineage>
</organism>
<evidence type="ECO:0000256" key="1">
    <source>
        <dbReference type="ARBA" id="ARBA00008791"/>
    </source>
</evidence>
<name>A0ABR9JSB7_9ACTN</name>
<dbReference type="EMBL" id="JADBDZ010000001">
    <property type="protein sequence ID" value="MBE1533457.1"/>
    <property type="molecule type" value="Genomic_DNA"/>
</dbReference>
<evidence type="ECO:0000259" key="2">
    <source>
        <dbReference type="Pfam" id="PF00582"/>
    </source>
</evidence>
<dbReference type="PANTHER" id="PTHR43010">
    <property type="entry name" value="UNIVERSAL STRESS PROTEIN SLR1230"/>
    <property type="match status" value="1"/>
</dbReference>
<dbReference type="InterPro" id="IPR051688">
    <property type="entry name" value="USP_A"/>
</dbReference>
<dbReference type="CDD" id="cd23659">
    <property type="entry name" value="USP_At3g01520-like"/>
    <property type="match status" value="1"/>
</dbReference>
<comment type="similarity">
    <text evidence="1">Belongs to the universal stress protein A family.</text>
</comment>
<proteinExistence type="inferred from homology"/>
<dbReference type="InterPro" id="IPR014729">
    <property type="entry name" value="Rossmann-like_a/b/a_fold"/>
</dbReference>
<sequence length="159" mass="16900">MTVLIAFDGSDDSRAAVEYAARHLRPEPTVILTVWEPLLAQISWAPIAAAAPVVMQTGGGRDQFEEEKQAELLATKGAEFATGAGLPDVTPRAERSGGPTWATIVDVANELDASLVVTGSRGLSGARSVLLGSTSTRVLHHVQRPVLIVPPRRDEKRKG</sequence>
<dbReference type="PANTHER" id="PTHR43010:SF1">
    <property type="entry name" value="USPA DOMAIN-CONTAINING PROTEIN"/>
    <property type="match status" value="1"/>
</dbReference>
<dbReference type="PRINTS" id="PR01438">
    <property type="entry name" value="UNVRSLSTRESS"/>
</dbReference>
<keyword evidence="4" id="KW-1185">Reference proteome</keyword>
<evidence type="ECO:0000313" key="3">
    <source>
        <dbReference type="EMBL" id="MBE1533457.1"/>
    </source>
</evidence>
<evidence type="ECO:0000313" key="4">
    <source>
        <dbReference type="Proteomes" id="UP000627838"/>
    </source>
</evidence>
<dbReference type="InterPro" id="IPR006016">
    <property type="entry name" value="UspA"/>
</dbReference>
<comment type="caution">
    <text evidence="3">The sequence shown here is derived from an EMBL/GenBank/DDBJ whole genome shotgun (WGS) entry which is preliminary data.</text>
</comment>
<accession>A0ABR9JSB7</accession>
<dbReference type="Proteomes" id="UP000627838">
    <property type="component" value="Unassembled WGS sequence"/>
</dbReference>
<reference evidence="3 4" key="1">
    <citation type="submission" date="2020-10" db="EMBL/GenBank/DDBJ databases">
        <title>Sequencing the genomes of 1000 actinobacteria strains.</title>
        <authorList>
            <person name="Klenk H.-P."/>
        </authorList>
    </citation>
    <scope>NUCLEOTIDE SEQUENCE [LARGE SCALE GENOMIC DNA]</scope>
    <source>
        <strain evidence="3 4">DSM 46744</strain>
    </source>
</reference>
<dbReference type="InterPro" id="IPR006015">
    <property type="entry name" value="Universal_stress_UspA"/>
</dbReference>
<feature type="domain" description="UspA" evidence="2">
    <location>
        <begin position="2"/>
        <end position="150"/>
    </location>
</feature>
<dbReference type="Pfam" id="PF00582">
    <property type="entry name" value="Usp"/>
    <property type="match status" value="1"/>
</dbReference>
<dbReference type="RefSeq" id="WP_192760011.1">
    <property type="nucleotide sequence ID" value="NZ_JADBDZ010000001.1"/>
</dbReference>